<sequence length="702" mass="81584">MSHNSQLTYEEYIKVHKATEKVLAHRKNSHAYHDYMRAKGAAKAYRDYTLKKSSEIEDLKDYFTIAVNPSHWSSLSTSQFNNLQKIYGDVALKVELVDNNFSKMLSSQVLNNNVLSTGGACALESIDTKIIMMLLGDGAHKDSPKFYIEKMLSRFPTWTQITGSIIPKNGLNIFYDESFPWHLRLSEYGLTNPESKTQKTYDGIFNAVKRYIKLINPNNILVRVPFVDLNLKNNGFLSDWFKSTKLHLNNIESEYSLKNIAINPNNHLKSWVKYTYFGPKIIEITKKYLLDNYPIISAKYHVNEVSIHIRNKQIDHLDTERLNGWMHSIALKGKAERIVSLRKKQLLTKYHRLELSQYRWLLENIDDLPLGFTGFLDLAYNGFFLHEDTINSKELIKKMVKDGFNNDFFDSPLRLHSRNVESVIDLLSRFKNPNTVSFATNTLSELTRLKEKHKSICKKIKVLNSFIQSFTKAIKIFTDITISGSCLLDINEGFNKGVLTEVKRNLLKRVSYDTQYYLKSEKYRDLFINKVDFHKKIKIIINNLVFLEQGKGKIVTNSINERDNELIQLILISLPKIIKQSDADLKILKQQKNFLESTISILYRDVSQNITKQQSDILTPYVEILPLNRNLFVSYMQQLLFIPIIRTSYIAMVEIAENADLNNCEKETQIINYINKLFPIIEDCIKYIMNGGDYPWQSRFKT</sequence>
<name>A0A2M6ITB7_9BACT</name>
<organism evidence="1 2">
    <name type="scientific">Candidatus Roizmanbacteria bacterium CG11_big_fil_rev_8_21_14_0_20_36_8</name>
    <dbReference type="NCBI Taxonomy" id="1974856"/>
    <lineage>
        <taxon>Bacteria</taxon>
        <taxon>Candidatus Roizmaniibacteriota</taxon>
    </lineage>
</organism>
<dbReference type="AlphaFoldDB" id="A0A2M6ITB7"/>
<proteinExistence type="predicted"/>
<protein>
    <submittedName>
        <fullName evidence="1">Uncharacterized protein</fullName>
    </submittedName>
</protein>
<evidence type="ECO:0000313" key="1">
    <source>
        <dbReference type="EMBL" id="PIQ73097.1"/>
    </source>
</evidence>
<accession>A0A2M6ITB7</accession>
<evidence type="ECO:0000313" key="2">
    <source>
        <dbReference type="Proteomes" id="UP000231056"/>
    </source>
</evidence>
<dbReference type="Proteomes" id="UP000231056">
    <property type="component" value="Unassembled WGS sequence"/>
</dbReference>
<comment type="caution">
    <text evidence="1">The sequence shown here is derived from an EMBL/GenBank/DDBJ whole genome shotgun (WGS) entry which is preliminary data.</text>
</comment>
<reference evidence="1 2" key="1">
    <citation type="submission" date="2017-09" db="EMBL/GenBank/DDBJ databases">
        <title>Depth-based differentiation of microbial function through sediment-hosted aquifers and enrichment of novel symbionts in the deep terrestrial subsurface.</title>
        <authorList>
            <person name="Probst A.J."/>
            <person name="Ladd B."/>
            <person name="Jarett J.K."/>
            <person name="Geller-Mcgrath D.E."/>
            <person name="Sieber C.M."/>
            <person name="Emerson J.B."/>
            <person name="Anantharaman K."/>
            <person name="Thomas B.C."/>
            <person name="Malmstrom R."/>
            <person name="Stieglmeier M."/>
            <person name="Klingl A."/>
            <person name="Woyke T."/>
            <person name="Ryan C.M."/>
            <person name="Banfield J.F."/>
        </authorList>
    </citation>
    <scope>NUCLEOTIDE SEQUENCE [LARGE SCALE GENOMIC DNA]</scope>
    <source>
        <strain evidence="1">CG11_big_fil_rev_8_21_14_0_20_36_8</strain>
    </source>
</reference>
<dbReference type="EMBL" id="PCVM01000103">
    <property type="protein sequence ID" value="PIQ73097.1"/>
    <property type="molecule type" value="Genomic_DNA"/>
</dbReference>
<gene>
    <name evidence="1" type="ORF">COV58_04335</name>
</gene>